<keyword evidence="6" id="KW-0472">Membrane</keyword>
<feature type="region of interest" description="Disordered" evidence="5">
    <location>
        <begin position="387"/>
        <end position="412"/>
    </location>
</feature>
<keyword evidence="6" id="KW-1133">Transmembrane helix</keyword>
<dbReference type="Pfam" id="PF17802">
    <property type="entry name" value="SpaA"/>
    <property type="match status" value="2"/>
</dbReference>
<evidence type="ECO:0000259" key="9">
    <source>
        <dbReference type="Pfam" id="PF17802"/>
    </source>
</evidence>
<dbReference type="InterPro" id="IPR013783">
    <property type="entry name" value="Ig-like_fold"/>
</dbReference>
<dbReference type="GO" id="GO:0005975">
    <property type="term" value="P:carbohydrate metabolic process"/>
    <property type="evidence" value="ECO:0007669"/>
    <property type="project" value="UniProtKB-ARBA"/>
</dbReference>
<dbReference type="EMBL" id="ADES01000005">
    <property type="protein sequence ID" value="EIK83493.1"/>
    <property type="molecule type" value="Genomic_DNA"/>
</dbReference>
<evidence type="ECO:0000256" key="7">
    <source>
        <dbReference type="SAM" id="SignalP"/>
    </source>
</evidence>
<dbReference type="AlphaFoldDB" id="I4M2Q3"/>
<feature type="domain" description="SpaA-like prealbumin fold" evidence="9">
    <location>
        <begin position="421"/>
        <end position="536"/>
    </location>
</feature>
<dbReference type="Gene3D" id="2.60.40.740">
    <property type="match status" value="1"/>
</dbReference>
<comment type="caution">
    <text evidence="10">The sequence shown here is derived from an EMBL/GenBank/DDBJ whole genome shotgun (WGS) entry which is preliminary data.</text>
</comment>
<evidence type="ECO:0000259" key="8">
    <source>
        <dbReference type="Pfam" id="PF00746"/>
    </source>
</evidence>
<evidence type="ECO:0000256" key="1">
    <source>
        <dbReference type="ARBA" id="ARBA00022512"/>
    </source>
</evidence>
<dbReference type="Pfam" id="PF00746">
    <property type="entry name" value="Gram_pos_anchor"/>
    <property type="match status" value="1"/>
</dbReference>
<evidence type="ECO:0000256" key="2">
    <source>
        <dbReference type="ARBA" id="ARBA00022525"/>
    </source>
</evidence>
<evidence type="ECO:0008006" key="12">
    <source>
        <dbReference type="Google" id="ProtNLM"/>
    </source>
</evidence>
<feature type="domain" description="SpaA-like prealbumin fold" evidence="9">
    <location>
        <begin position="82"/>
        <end position="178"/>
    </location>
</feature>
<feature type="compositionally biased region" description="Basic and acidic residues" evidence="5">
    <location>
        <begin position="393"/>
        <end position="403"/>
    </location>
</feature>
<protein>
    <recommendedName>
        <fullName evidence="12">Surface protein</fullName>
    </recommendedName>
</protein>
<dbReference type="Proteomes" id="UP000032875">
    <property type="component" value="Unassembled WGS sequence"/>
</dbReference>
<keyword evidence="3 7" id="KW-0732">Signal</keyword>
<feature type="transmembrane region" description="Helical" evidence="6">
    <location>
        <begin position="554"/>
        <end position="576"/>
    </location>
</feature>
<accession>I4M2Q3</accession>
<feature type="signal peptide" evidence="7">
    <location>
        <begin position="1"/>
        <end position="18"/>
    </location>
</feature>
<dbReference type="PATRIC" id="fig|698957.3.peg.235"/>
<evidence type="ECO:0000256" key="3">
    <source>
        <dbReference type="ARBA" id="ARBA00022729"/>
    </source>
</evidence>
<sequence>MNKLTKKCVAAIASLAMAGTLCVAGAVTMAGVAWAGGPPIRQGSVTANAPWDKKNTKTTGTITIVNCDAKVVADSQGQSKCESGHKPLTGAEFKLTPIKKIGDTELNAEAFKKEEIWAKIAGTIDALNRGKEGEAKINLDKNSNNIKTQTVGANGEAKFENVALGFYKVEETKMPAGNYGANDMTVFYMTLPQIERTKNKDDANKVDTNYNYNPVVKIKNKDLSSAITKVFSTETGSNAVSVKDTFDYKISAEVNHPAGTLDAKSIQDYAVFDDAPTEAFETITADTAVKSVTVDGVNDALTKDTDYTVEIKKNDTAAAITTDGDDNNLAAQHTRILVKFTEDGLGKIADALNKAKTGTEPKVHVTVSLKLSDSYKNDTDKKEIKNKSGFFKSHPDNATKDPDPIVSGDDGKGTSTVKLGYLQVNKHDKKTPATKLQGAEFKIFNSEEKADACKAALLKRAADSTDIPTECSDNASKQFTGTTNDQGKFDTDQKVLAGQMIYLVEVKAPTDYALANEVRGVTVEEGKTTTVDFPNTKISDLNIESWFNLPATGAAGVILFALAGMGLIAASVFLYMRNRKEEEQQQNA</sequence>
<feature type="domain" description="Gram-positive cocci surface proteins LPxTG" evidence="8">
    <location>
        <begin position="549"/>
        <end position="583"/>
    </location>
</feature>
<keyword evidence="1" id="KW-0134">Cell wall</keyword>
<name>I4M2Q3_GARVA</name>
<dbReference type="NCBIfam" id="NF033902">
    <property type="entry name" value="iso_D2_wall_anc"/>
    <property type="match status" value="1"/>
</dbReference>
<gene>
    <name evidence="10" type="ORF">CGSMWGv1500E_01208</name>
</gene>
<reference evidence="10 11" key="1">
    <citation type="journal article" date="2012" name="J. Bacteriol.">
        <title>Comparative Genomic Analyses of 17 Clinical Isolates of Gardnerella vaginalis Provide Evidence of Multiple Genetically Isolated Clades Consistent with Subspeciation into Genovars.</title>
        <authorList>
            <person name="Ahmed A."/>
            <person name="Earl J."/>
            <person name="Retchless A."/>
            <person name="Hillier S."/>
            <person name="Rabe L."/>
            <person name="Cherpes T."/>
            <person name="Powell E."/>
            <person name="Janto B."/>
            <person name="Eutsey R."/>
            <person name="Hiller N.L."/>
            <person name="Boissy R."/>
            <person name="Dahlgreen M."/>
            <person name="Hall B."/>
            <person name="Costerton J."/>
            <person name="Post J.C."/>
            <person name="Hu F."/>
            <person name="Ehrlich G."/>
        </authorList>
    </citation>
    <scope>NUCLEOTIDE SEQUENCE [LARGE SCALE GENOMIC DNA]</scope>
    <source>
        <strain evidence="10 11">1500E</strain>
    </source>
</reference>
<proteinExistence type="predicted"/>
<feature type="chain" id="PRO_5038871035" description="Surface protein" evidence="7">
    <location>
        <begin position="19"/>
        <end position="588"/>
    </location>
</feature>
<evidence type="ECO:0000313" key="10">
    <source>
        <dbReference type="EMBL" id="EIK83493.1"/>
    </source>
</evidence>
<keyword evidence="4" id="KW-0572">Peptidoglycan-anchor</keyword>
<organism evidence="10 11">
    <name type="scientific">Gardnerella vaginalis 1500E</name>
    <dbReference type="NCBI Taxonomy" id="698957"/>
    <lineage>
        <taxon>Bacteria</taxon>
        <taxon>Bacillati</taxon>
        <taxon>Actinomycetota</taxon>
        <taxon>Actinomycetes</taxon>
        <taxon>Bifidobacteriales</taxon>
        <taxon>Bifidobacteriaceae</taxon>
        <taxon>Gardnerella</taxon>
    </lineage>
</organism>
<keyword evidence="2" id="KW-0964">Secreted</keyword>
<evidence type="ECO:0000256" key="4">
    <source>
        <dbReference type="ARBA" id="ARBA00023088"/>
    </source>
</evidence>
<keyword evidence="6" id="KW-0812">Transmembrane</keyword>
<dbReference type="InterPro" id="IPR019931">
    <property type="entry name" value="LPXTG_anchor"/>
</dbReference>
<evidence type="ECO:0000256" key="6">
    <source>
        <dbReference type="SAM" id="Phobius"/>
    </source>
</evidence>
<dbReference type="Gene3D" id="2.60.40.10">
    <property type="entry name" value="Immunoglobulins"/>
    <property type="match status" value="2"/>
</dbReference>
<dbReference type="InterPro" id="IPR041033">
    <property type="entry name" value="SpaA_PFL_dom_1"/>
</dbReference>
<dbReference type="NCBIfam" id="TIGR01167">
    <property type="entry name" value="LPXTG_anchor"/>
    <property type="match status" value="1"/>
</dbReference>
<dbReference type="RefSeq" id="WP_004126947.1">
    <property type="nucleotide sequence ID" value="NZ_ADES01000005.1"/>
</dbReference>
<evidence type="ECO:0000256" key="5">
    <source>
        <dbReference type="SAM" id="MobiDB-lite"/>
    </source>
</evidence>
<evidence type="ECO:0000313" key="11">
    <source>
        <dbReference type="Proteomes" id="UP000032875"/>
    </source>
</evidence>
<dbReference type="InterPro" id="IPR048052">
    <property type="entry name" value="FM1-like"/>
</dbReference>